<proteinExistence type="predicted"/>
<dbReference type="EMBL" id="MZGX01000006">
    <property type="protein sequence ID" value="OPX44999.1"/>
    <property type="molecule type" value="Genomic_DNA"/>
</dbReference>
<dbReference type="Pfam" id="PF02655">
    <property type="entry name" value="ATP-grasp_3"/>
    <property type="match status" value="1"/>
</dbReference>
<keyword evidence="1" id="KW-0067">ATP-binding</keyword>
<dbReference type="GO" id="GO:0005524">
    <property type="term" value="F:ATP binding"/>
    <property type="evidence" value="ECO:0007669"/>
    <property type="project" value="UniProtKB-UniRule"/>
</dbReference>
<feature type="domain" description="ATP-grasp" evidence="2">
    <location>
        <begin position="187"/>
        <end position="392"/>
    </location>
</feature>
<keyword evidence="1" id="KW-0547">Nucleotide-binding</keyword>
<dbReference type="Pfam" id="PF18604">
    <property type="entry name" value="PreAtp-grasp"/>
    <property type="match status" value="1"/>
</dbReference>
<dbReference type="AlphaFoldDB" id="A0A1V4SM97"/>
<name>A0A1V4SM97_RUMHU</name>
<dbReference type="InterPro" id="IPR040754">
    <property type="entry name" value="PreAtp-grasp"/>
</dbReference>
<evidence type="ECO:0000256" key="1">
    <source>
        <dbReference type="PROSITE-ProRule" id="PRU00409"/>
    </source>
</evidence>
<protein>
    <submittedName>
        <fullName evidence="3">[butirosin acyl-carrier protein]--L-glutamate ligase</fullName>
        <ecNumber evidence="3">6.2.1.39</ecNumber>
    </submittedName>
</protein>
<dbReference type="EC" id="6.2.1.39" evidence="3"/>
<keyword evidence="4" id="KW-1185">Reference proteome</keyword>
<reference evidence="3 4" key="1">
    <citation type="submission" date="2017-03" db="EMBL/GenBank/DDBJ databases">
        <title>Genome sequence of Clostridium hungatei DSM 14427.</title>
        <authorList>
            <person name="Poehlein A."/>
            <person name="Daniel R."/>
        </authorList>
    </citation>
    <scope>NUCLEOTIDE SEQUENCE [LARGE SCALE GENOMIC DNA]</scope>
    <source>
        <strain evidence="3 4">DSM 14427</strain>
    </source>
</reference>
<organism evidence="3 4">
    <name type="scientific">Ruminiclostridium hungatei</name>
    <name type="common">Clostridium hungatei</name>
    <dbReference type="NCBI Taxonomy" id="48256"/>
    <lineage>
        <taxon>Bacteria</taxon>
        <taxon>Bacillati</taxon>
        <taxon>Bacillota</taxon>
        <taxon>Clostridia</taxon>
        <taxon>Eubacteriales</taxon>
        <taxon>Oscillospiraceae</taxon>
        <taxon>Ruminiclostridium</taxon>
    </lineage>
</organism>
<sequence>MCRDLPNVVLVSEGPYGIFRGGMDREFNLIKYLTQDRDKGVIIWLCNIGAEKYWNKLSAGVVDRNEDIPVNRIEEMNLLVCREQDIMILRKKPDEEYLDNLGRLGFSIPKILTPGEADLLTPISELVVKDEELLKTLKTISMQNENVYFVPYAVTYLEEEIAEKAGLKLMGAPSQVNARINDKIFNREISEELGFNVCRGKVCSSVEELRQEYLELTEREPFFEKVIIKEPNGASGKGLYVIENKEKLEASLRMIARFSRGRSDSKWLVEGWYKKKFDINYQIYVSPKGEVDVFSIKQQLLRDTVYIGSVMPPRLDQKTMDSYVEYGRVVGKHLYKMGFTGVAGIDSIITEQDEIIPVIEINGRFTLSTYISFISQILKNKKVLSRYFRLLPDHAVGYADICKALEQAEILVKPLQKEGVLVYTAGTLPYILNEGADYHVGRVFTLIVSEDWDKIHEYDLMLENIMNSFS</sequence>
<accession>A0A1V4SM97</accession>
<dbReference type="PROSITE" id="PS50975">
    <property type="entry name" value="ATP_GRASP"/>
    <property type="match status" value="1"/>
</dbReference>
<evidence type="ECO:0000313" key="4">
    <source>
        <dbReference type="Proteomes" id="UP000191554"/>
    </source>
</evidence>
<dbReference type="Proteomes" id="UP000191554">
    <property type="component" value="Unassembled WGS sequence"/>
</dbReference>
<dbReference type="GO" id="GO:0016874">
    <property type="term" value="F:ligase activity"/>
    <property type="evidence" value="ECO:0007669"/>
    <property type="project" value="UniProtKB-KW"/>
</dbReference>
<dbReference type="SUPFAM" id="SSF56059">
    <property type="entry name" value="Glutathione synthetase ATP-binding domain-like"/>
    <property type="match status" value="1"/>
</dbReference>
<comment type="caution">
    <text evidence="3">The sequence shown here is derived from an EMBL/GenBank/DDBJ whole genome shotgun (WGS) entry which is preliminary data.</text>
</comment>
<keyword evidence="3" id="KW-0436">Ligase</keyword>
<dbReference type="Gene3D" id="3.30.470.20">
    <property type="entry name" value="ATP-grasp fold, B domain"/>
    <property type="match status" value="1"/>
</dbReference>
<dbReference type="STRING" id="48256.CLHUN_12310"/>
<gene>
    <name evidence="3" type="primary">btrJ</name>
    <name evidence="3" type="ORF">CLHUN_12310</name>
</gene>
<dbReference type="InterPro" id="IPR003806">
    <property type="entry name" value="ATP-grasp_PylC-type"/>
</dbReference>
<dbReference type="InterPro" id="IPR011761">
    <property type="entry name" value="ATP-grasp"/>
</dbReference>
<evidence type="ECO:0000259" key="2">
    <source>
        <dbReference type="PROSITE" id="PS50975"/>
    </source>
</evidence>
<dbReference type="GO" id="GO:0046872">
    <property type="term" value="F:metal ion binding"/>
    <property type="evidence" value="ECO:0007669"/>
    <property type="project" value="InterPro"/>
</dbReference>
<evidence type="ECO:0000313" key="3">
    <source>
        <dbReference type="EMBL" id="OPX44999.1"/>
    </source>
</evidence>